<evidence type="ECO:0000313" key="4">
    <source>
        <dbReference type="Proteomes" id="UP000294749"/>
    </source>
</evidence>
<dbReference type="Proteomes" id="UP000294749">
    <property type="component" value="Unassembled WGS sequence"/>
</dbReference>
<gene>
    <name evidence="3" type="ORF">CLV90_0547</name>
</gene>
<dbReference type="InterPro" id="IPR007890">
    <property type="entry name" value="CHASE2"/>
</dbReference>
<dbReference type="EMBL" id="SOAY01000010">
    <property type="protein sequence ID" value="TDT46496.1"/>
    <property type="molecule type" value="Genomic_DNA"/>
</dbReference>
<keyword evidence="1" id="KW-1133">Transmembrane helix</keyword>
<evidence type="ECO:0000256" key="1">
    <source>
        <dbReference type="SAM" id="Phobius"/>
    </source>
</evidence>
<organism evidence="3 4">
    <name type="scientific">Maribacter spongiicola</name>
    <dbReference type="NCBI Taxonomy" id="1206753"/>
    <lineage>
        <taxon>Bacteria</taxon>
        <taxon>Pseudomonadati</taxon>
        <taxon>Bacteroidota</taxon>
        <taxon>Flavobacteriia</taxon>
        <taxon>Flavobacteriales</taxon>
        <taxon>Flavobacteriaceae</taxon>
        <taxon>Maribacter</taxon>
    </lineage>
</organism>
<feature type="transmembrane region" description="Helical" evidence="1">
    <location>
        <begin position="321"/>
        <end position="341"/>
    </location>
</feature>
<proteinExistence type="predicted"/>
<keyword evidence="1" id="KW-0812">Transmembrane</keyword>
<name>A0A4R7K5K6_9FLAO</name>
<sequence length="384" mass="44608">MFRDGLINTILSLIVCYLLSFLFLNISFFNPLTKALQDFSFLDVYYSERLNENQKVNPNIVLINVEHKSREEIGVALKELLKAKPKVVGFDIILKDFKKTAEDTLLAFNLNDKRVINSLVITEQNLISNHPFFTFKNKPGFVNFNFENQNSVIRDFDSEKYVFKGKHESFSVILAREYLPERLWDTYKLDKKLEGSRVINYQGNLNHFLNMSIDDFMALNDKSIVKEKIVLFGYLGAPTGNVYDIEDKHFTPLNSITSGKSIPDMFGVVIHANIIAMIISNSFMHKIQTFWILILTFLFSFLASIYFIWLNKKLKISYRTVRKTVLFVFTILLVWVTLLLFKAGIVLNSTPIIVVTVFSAGFIKFYKHLVRWLNTKTKFKSYLN</sequence>
<feature type="transmembrane region" description="Helical" evidence="1">
    <location>
        <begin position="290"/>
        <end position="309"/>
    </location>
</feature>
<feature type="transmembrane region" description="Helical" evidence="1">
    <location>
        <begin position="347"/>
        <end position="366"/>
    </location>
</feature>
<feature type="transmembrane region" description="Helical" evidence="1">
    <location>
        <begin position="6"/>
        <end position="29"/>
    </location>
</feature>
<reference evidence="3 4" key="1">
    <citation type="submission" date="2019-03" db="EMBL/GenBank/DDBJ databases">
        <title>Genomic Encyclopedia of Archaeal and Bacterial Type Strains, Phase II (KMG-II): from individual species to whole genera.</title>
        <authorList>
            <person name="Goeker M."/>
        </authorList>
    </citation>
    <scope>NUCLEOTIDE SEQUENCE [LARGE SCALE GENOMIC DNA]</scope>
    <source>
        <strain evidence="3 4">DSM 25233</strain>
    </source>
</reference>
<dbReference type="Pfam" id="PF05226">
    <property type="entry name" value="CHASE2"/>
    <property type="match status" value="1"/>
</dbReference>
<dbReference type="AlphaFoldDB" id="A0A4R7K5K6"/>
<feature type="domain" description="CHASE2" evidence="2">
    <location>
        <begin position="36"/>
        <end position="307"/>
    </location>
</feature>
<dbReference type="SMART" id="SM01080">
    <property type="entry name" value="CHASE2"/>
    <property type="match status" value="1"/>
</dbReference>
<accession>A0A4R7K5K6</accession>
<evidence type="ECO:0000259" key="2">
    <source>
        <dbReference type="SMART" id="SM01080"/>
    </source>
</evidence>
<keyword evidence="4" id="KW-1185">Reference proteome</keyword>
<protein>
    <submittedName>
        <fullName evidence="3">CHASE2 domain-containing sensor protein</fullName>
    </submittedName>
</protein>
<keyword evidence="1" id="KW-0472">Membrane</keyword>
<comment type="caution">
    <text evidence="3">The sequence shown here is derived from an EMBL/GenBank/DDBJ whole genome shotgun (WGS) entry which is preliminary data.</text>
</comment>
<evidence type="ECO:0000313" key="3">
    <source>
        <dbReference type="EMBL" id="TDT46496.1"/>
    </source>
</evidence>